<evidence type="ECO:0000256" key="3">
    <source>
        <dbReference type="RuleBase" id="RU000389"/>
    </source>
</evidence>
<dbReference type="GO" id="GO:0009289">
    <property type="term" value="C:pilus"/>
    <property type="evidence" value="ECO:0007669"/>
    <property type="project" value="InterPro"/>
</dbReference>
<dbReference type="PROSITE" id="PS00409">
    <property type="entry name" value="PROKAR_NTER_METHYL"/>
    <property type="match status" value="1"/>
</dbReference>
<comment type="caution">
    <text evidence="5">The sequence shown here is derived from an EMBL/GenBank/DDBJ whole genome shotgun (WGS) entry which is preliminary data.</text>
</comment>
<dbReference type="Pfam" id="PF07963">
    <property type="entry name" value="N_methyl"/>
    <property type="match status" value="1"/>
</dbReference>
<dbReference type="GO" id="GO:0007155">
    <property type="term" value="P:cell adhesion"/>
    <property type="evidence" value="ECO:0007669"/>
    <property type="project" value="InterPro"/>
</dbReference>
<dbReference type="InterPro" id="IPR012902">
    <property type="entry name" value="N_methyl_site"/>
</dbReference>
<evidence type="ECO:0000256" key="4">
    <source>
        <dbReference type="SAM" id="Phobius"/>
    </source>
</evidence>
<organism evidence="5 6">
    <name type="scientific">Acinetobacter qingfengensis</name>
    <dbReference type="NCBI Taxonomy" id="1262585"/>
    <lineage>
        <taxon>Bacteria</taxon>
        <taxon>Pseudomonadati</taxon>
        <taxon>Pseudomonadota</taxon>
        <taxon>Gammaproteobacteria</taxon>
        <taxon>Moraxellales</taxon>
        <taxon>Moraxellaceae</taxon>
        <taxon>Acinetobacter</taxon>
    </lineage>
</organism>
<name>A0A1E7R178_9GAMM</name>
<evidence type="ECO:0000313" key="5">
    <source>
        <dbReference type="EMBL" id="OEY93056.1"/>
    </source>
</evidence>
<keyword evidence="2" id="KW-0488">Methylation</keyword>
<dbReference type="PANTHER" id="PTHR30093">
    <property type="entry name" value="GENERAL SECRETION PATHWAY PROTEIN G"/>
    <property type="match status" value="1"/>
</dbReference>
<dbReference type="Gene3D" id="3.30.700.10">
    <property type="entry name" value="Glycoprotein, Type 4 Pilin"/>
    <property type="match status" value="1"/>
</dbReference>
<proteinExistence type="inferred from homology"/>
<keyword evidence="4" id="KW-1133">Transmembrane helix</keyword>
<accession>A0A1E7R178</accession>
<keyword evidence="6" id="KW-1185">Reference proteome</keyword>
<dbReference type="STRING" id="1262585.BJI46_04760"/>
<sequence length="179" mass="19844">MNNKGFTLIEIMVVIAIIGILAAIAIPAYQTYLVRTRISQAINFLDACKAEYTEYFSSNGQIPSSISNLPACVIDNNTGVQYIQKVTNSSAQGRINAYLKSDVVPGFIYDSNDAIISLSLTKNDGKSLFTNVSDVENYDFNGSYQWACYIQTSNTSDRTNLLRYMPSTCRHYVSSNVVQ</sequence>
<keyword evidence="3" id="KW-0281">Fimbrium</keyword>
<dbReference type="InterPro" id="IPR001082">
    <property type="entry name" value="Pilin"/>
</dbReference>
<dbReference type="InterPro" id="IPR045584">
    <property type="entry name" value="Pilin-like"/>
</dbReference>
<dbReference type="Pfam" id="PF00114">
    <property type="entry name" value="Pilin"/>
    <property type="match status" value="1"/>
</dbReference>
<evidence type="ECO:0000256" key="1">
    <source>
        <dbReference type="ARBA" id="ARBA00005233"/>
    </source>
</evidence>
<reference evidence="5 6" key="1">
    <citation type="submission" date="2016-09" db="EMBL/GenBank/DDBJ databases">
        <authorList>
            <person name="Capua I."/>
            <person name="De Benedictis P."/>
            <person name="Joannis T."/>
            <person name="Lombin L.H."/>
            <person name="Cattoli G."/>
        </authorList>
    </citation>
    <scope>NUCLEOTIDE SEQUENCE [LARGE SCALE GENOMIC DNA]</scope>
    <source>
        <strain evidence="5 6">ANC 4671</strain>
    </source>
</reference>
<protein>
    <submittedName>
        <fullName evidence="5">Uncharacterized protein</fullName>
    </submittedName>
</protein>
<evidence type="ECO:0000256" key="2">
    <source>
        <dbReference type="ARBA" id="ARBA00022481"/>
    </source>
</evidence>
<dbReference type="OrthoDB" id="115249at2"/>
<dbReference type="Proteomes" id="UP000185895">
    <property type="component" value="Unassembled WGS sequence"/>
</dbReference>
<keyword evidence="4" id="KW-0472">Membrane</keyword>
<dbReference type="PANTHER" id="PTHR30093:SF34">
    <property type="entry name" value="PREPILIN PEPTIDASE-DEPENDENT PROTEIN D"/>
    <property type="match status" value="1"/>
</dbReference>
<dbReference type="NCBIfam" id="TIGR02532">
    <property type="entry name" value="IV_pilin_GFxxxE"/>
    <property type="match status" value="1"/>
</dbReference>
<comment type="similarity">
    <text evidence="1 3">Belongs to the N-Me-Phe pilin family.</text>
</comment>
<feature type="transmembrane region" description="Helical" evidence="4">
    <location>
        <begin position="6"/>
        <end position="29"/>
    </location>
</feature>
<keyword evidence="4" id="KW-0812">Transmembrane</keyword>
<gene>
    <name evidence="5" type="ORF">BJI46_04760</name>
</gene>
<dbReference type="SUPFAM" id="SSF54523">
    <property type="entry name" value="Pili subunits"/>
    <property type="match status" value="1"/>
</dbReference>
<dbReference type="AlphaFoldDB" id="A0A1E7R178"/>
<evidence type="ECO:0000313" key="6">
    <source>
        <dbReference type="Proteomes" id="UP000185895"/>
    </source>
</evidence>
<dbReference type="EMBL" id="MKKK01000056">
    <property type="protein sequence ID" value="OEY93056.1"/>
    <property type="molecule type" value="Genomic_DNA"/>
</dbReference>